<organism evidence="1 2">
    <name type="scientific">Grus japonensis</name>
    <name type="common">Japanese crane</name>
    <name type="synonym">Red-crowned crane</name>
    <dbReference type="NCBI Taxonomy" id="30415"/>
    <lineage>
        <taxon>Eukaryota</taxon>
        <taxon>Metazoa</taxon>
        <taxon>Chordata</taxon>
        <taxon>Craniata</taxon>
        <taxon>Vertebrata</taxon>
        <taxon>Euteleostomi</taxon>
        <taxon>Archelosauria</taxon>
        <taxon>Archosauria</taxon>
        <taxon>Dinosauria</taxon>
        <taxon>Saurischia</taxon>
        <taxon>Theropoda</taxon>
        <taxon>Coelurosauria</taxon>
        <taxon>Aves</taxon>
        <taxon>Neognathae</taxon>
        <taxon>Neoaves</taxon>
        <taxon>Gruiformes</taxon>
        <taxon>Gruidae</taxon>
        <taxon>Grus</taxon>
    </lineage>
</organism>
<dbReference type="PANTHER" id="PTHR33395">
    <property type="entry name" value="TRANSCRIPTASE, PUTATIVE-RELATED-RELATED"/>
    <property type="match status" value="1"/>
</dbReference>
<proteinExistence type="predicted"/>
<dbReference type="Proteomes" id="UP001623348">
    <property type="component" value="Unassembled WGS sequence"/>
</dbReference>
<dbReference type="AlphaFoldDB" id="A0ABC9W8N5"/>
<keyword evidence="2" id="KW-1185">Reference proteome</keyword>
<sequence>MEFLIQYCVSRQLSVENYKGIARACRDAVRKAKVQLELKLAEDVKNYKKGFFREVNNKQKQKKNIVPLLNRRGELVTNNTEKAELLNIFFTSIFTSTVGPQALGTKLQVDANTEQPSVKEELVCELLQELDPYKSMGPDSIHPRVLKELVDVVRPFSIIFEKMWRSGDIPEDWKKANVTPIYKKGLKEDPGNFKPISLTSVPGKLME</sequence>
<name>A0ABC9W8N5_GRUJA</name>
<reference evidence="1 2" key="1">
    <citation type="submission" date="2024-06" db="EMBL/GenBank/DDBJ databases">
        <title>The draft genome of Grus japonensis, version 3.</title>
        <authorList>
            <person name="Nabeshima K."/>
            <person name="Suzuki S."/>
            <person name="Onuma M."/>
        </authorList>
    </citation>
    <scope>NUCLEOTIDE SEQUENCE [LARGE SCALE GENOMIC DNA]</scope>
    <source>
        <strain evidence="1 2">451A</strain>
    </source>
</reference>
<dbReference type="PANTHER" id="PTHR33395:SF22">
    <property type="entry name" value="REVERSE TRANSCRIPTASE DOMAIN-CONTAINING PROTEIN"/>
    <property type="match status" value="1"/>
</dbReference>
<gene>
    <name evidence="1" type="ORF">GRJ2_000656800</name>
</gene>
<evidence type="ECO:0000313" key="2">
    <source>
        <dbReference type="Proteomes" id="UP001623348"/>
    </source>
</evidence>
<accession>A0ABC9W8N5</accession>
<protein>
    <submittedName>
        <fullName evidence="1">Mitochondrial enolase superfamily member 1</fullName>
    </submittedName>
</protein>
<evidence type="ECO:0000313" key="1">
    <source>
        <dbReference type="EMBL" id="GAB0181915.1"/>
    </source>
</evidence>
<dbReference type="EMBL" id="BAAFJT010000002">
    <property type="protein sequence ID" value="GAB0181915.1"/>
    <property type="molecule type" value="Genomic_DNA"/>
</dbReference>
<comment type="caution">
    <text evidence="1">The sequence shown here is derived from an EMBL/GenBank/DDBJ whole genome shotgun (WGS) entry which is preliminary data.</text>
</comment>